<feature type="transmembrane region" description="Helical" evidence="1">
    <location>
        <begin position="86"/>
        <end position="106"/>
    </location>
</feature>
<feature type="domain" description="FecR protein" evidence="2">
    <location>
        <begin position="182"/>
        <end position="274"/>
    </location>
</feature>
<dbReference type="OrthoDB" id="1493027at2"/>
<dbReference type="KEGG" id="buy:D8S85_12210"/>
<keyword evidence="1" id="KW-0812">Transmembrane</keyword>
<organism evidence="4 5">
    <name type="scientific">Butyricimonas faecalis</name>
    <dbReference type="NCBI Taxonomy" id="2093856"/>
    <lineage>
        <taxon>Bacteria</taxon>
        <taxon>Pseudomonadati</taxon>
        <taxon>Bacteroidota</taxon>
        <taxon>Bacteroidia</taxon>
        <taxon>Bacteroidales</taxon>
        <taxon>Odoribacteraceae</taxon>
        <taxon>Butyricimonas</taxon>
    </lineage>
</organism>
<evidence type="ECO:0000259" key="2">
    <source>
        <dbReference type="Pfam" id="PF04773"/>
    </source>
</evidence>
<dbReference type="Pfam" id="PF04773">
    <property type="entry name" value="FecR"/>
    <property type="match status" value="1"/>
</dbReference>
<dbReference type="Proteomes" id="UP000270673">
    <property type="component" value="Chromosome"/>
</dbReference>
<evidence type="ECO:0000313" key="4">
    <source>
        <dbReference type="EMBL" id="AZS30231.1"/>
    </source>
</evidence>
<evidence type="ECO:0000259" key="3">
    <source>
        <dbReference type="Pfam" id="PF16344"/>
    </source>
</evidence>
<reference evidence="4 5" key="1">
    <citation type="submission" date="2018-10" db="EMBL/GenBank/DDBJ databases">
        <title>Butyricimonas faecalis sp. nov., isolated from human faeces and emended description of the genus Butyricimonas.</title>
        <authorList>
            <person name="Le Roy T."/>
            <person name="Van der Smissen P."/>
            <person name="Paquot A."/>
            <person name="Delzenne N."/>
            <person name="Muccioli G."/>
            <person name="Collet J.-F."/>
            <person name="Cani P.D."/>
        </authorList>
    </citation>
    <scope>NUCLEOTIDE SEQUENCE [LARGE SCALE GENOMIC DNA]</scope>
    <source>
        <strain evidence="4 5">H184</strain>
    </source>
</reference>
<protein>
    <submittedName>
        <fullName evidence="4">FecR family protein</fullName>
    </submittedName>
</protein>
<evidence type="ECO:0000313" key="5">
    <source>
        <dbReference type="Proteomes" id="UP000270673"/>
    </source>
</evidence>
<dbReference type="PANTHER" id="PTHR30273">
    <property type="entry name" value="PERIPLASMIC SIGNAL SENSOR AND SIGMA FACTOR ACTIVATOR FECR-RELATED"/>
    <property type="match status" value="1"/>
</dbReference>
<keyword evidence="1" id="KW-1133">Transmembrane helix</keyword>
<dbReference type="AlphaFoldDB" id="A0A3Q9INU2"/>
<gene>
    <name evidence="4" type="ORF">D8S85_12210</name>
</gene>
<dbReference type="EMBL" id="CP032819">
    <property type="protein sequence ID" value="AZS30231.1"/>
    <property type="molecule type" value="Genomic_DNA"/>
</dbReference>
<dbReference type="InterPro" id="IPR006860">
    <property type="entry name" value="FecR"/>
</dbReference>
<feature type="domain" description="Protein FecR C-terminal" evidence="3">
    <location>
        <begin position="320"/>
        <end position="388"/>
    </location>
</feature>
<proteinExistence type="predicted"/>
<dbReference type="Pfam" id="PF16344">
    <property type="entry name" value="FecR_C"/>
    <property type="match status" value="1"/>
</dbReference>
<dbReference type="GO" id="GO:0016989">
    <property type="term" value="F:sigma factor antagonist activity"/>
    <property type="evidence" value="ECO:0007669"/>
    <property type="project" value="TreeGrafter"/>
</dbReference>
<dbReference type="RefSeq" id="WP_106480878.1">
    <property type="nucleotide sequence ID" value="NZ_CP032819.1"/>
</dbReference>
<dbReference type="InterPro" id="IPR032508">
    <property type="entry name" value="FecR_C"/>
</dbReference>
<dbReference type="Gene3D" id="2.60.120.1440">
    <property type="match status" value="1"/>
</dbReference>
<dbReference type="PANTHER" id="PTHR30273:SF2">
    <property type="entry name" value="PROTEIN FECR"/>
    <property type="match status" value="1"/>
</dbReference>
<dbReference type="InterPro" id="IPR012373">
    <property type="entry name" value="Ferrdict_sens_TM"/>
</dbReference>
<name>A0A3Q9INU2_9BACT</name>
<sequence>MKNQYSDRIVRLLQLYLLGNITEKERQELESWCEDAPRNRKLFEQICQEDLFSKEHAVYKEINDIKALHVFEKRVRKVSPKYIGRWWKYAVVLLFPILVVGSWKLMHETVQVPVVVSSVASVQPGCSQAVLVLDDGRKVFLKEEEEGVISEDKEITVTGEKDRLVYTSSEGKNVDGIRFNELEVPRGGEYKVKLADGTLVYLNSATRMKYPVKFDGKERKVYLSGEAYFEVAKDPECPFFVEMEGVEVRVYGTSFNVNTHQKGCIQTVLVKGSIGVKVLASGTESVIKPGQMAEFKQGKTKVDVKEVNVAVYTDWKDGIFRFENQRLEDILTVLSNWYDVDVFYQTPSVKELHFSGYMERYKDVRVILDAITLSTGVTFSIQGKTIIVSK</sequence>
<accession>A0A3Q9INU2</accession>
<keyword evidence="5" id="KW-1185">Reference proteome</keyword>
<evidence type="ECO:0000256" key="1">
    <source>
        <dbReference type="SAM" id="Phobius"/>
    </source>
</evidence>
<keyword evidence="1" id="KW-0472">Membrane</keyword>
<dbReference type="Gene3D" id="3.55.50.30">
    <property type="match status" value="1"/>
</dbReference>